<dbReference type="InterPro" id="IPR017847">
    <property type="entry name" value="T6SS_RhsGE_Vgr_subset"/>
</dbReference>
<dbReference type="Gene3D" id="3.55.50.10">
    <property type="entry name" value="Baseplate protein-like domains"/>
    <property type="match status" value="1"/>
</dbReference>
<comment type="subcellular location">
    <subcellularLocation>
        <location evidence="1">Secreted</location>
    </subcellularLocation>
</comment>
<dbReference type="Gene3D" id="2.40.50.230">
    <property type="entry name" value="Gp5 N-terminal domain"/>
    <property type="match status" value="1"/>
</dbReference>
<reference evidence="6 7" key="1">
    <citation type="submission" date="2018-01" db="EMBL/GenBank/DDBJ databases">
        <title>Whole genome sequencing of Histamine producing bacteria.</title>
        <authorList>
            <person name="Butler K."/>
        </authorList>
    </citation>
    <scope>NUCLEOTIDE SEQUENCE [LARGE SCALE GENOMIC DNA]</scope>
    <source>
        <strain evidence="6 7">DSM 100436</strain>
    </source>
</reference>
<dbReference type="SUPFAM" id="SSF69279">
    <property type="entry name" value="Phage tail proteins"/>
    <property type="match status" value="2"/>
</dbReference>
<dbReference type="PANTHER" id="PTHR32305">
    <property type="match status" value="1"/>
</dbReference>
<dbReference type="AlphaFoldDB" id="A0A2T3NYP5"/>
<accession>A0A2T3NYP5</accession>
<dbReference type="InterPro" id="IPR037026">
    <property type="entry name" value="Vgr_OB-fold_dom_sf"/>
</dbReference>
<protein>
    <submittedName>
        <fullName evidence="6">Type VI secretion system tip protein VgrG</fullName>
    </submittedName>
</protein>
<sequence>MNELLDAQSSFLVIKDASNKEFVASDLTVKESLSGEYQWSVDVLVSKSEPSAWVGESLSCNVYNVLGESRTSLREFQGVVVKAQAQSQRIDSSYFGITLTVKPWIYLLRYSRQCRVFQAQTTQAIVTSIFDELGFKGSYSVKSMPSTKREYCVQFNESDFDFVTRLLAEEGVHFYYGKDKNAGTLYLQQASNAFSKDDSVKLDYASAPTGDNDIIDSWQREHAFHSASLEITGYDYNQSKLITSKAKKTKYTVSGNTKLTDYRYPAASLTGAYTDLASSLADVQRAQLDSDYHCVYAKTTSADVCVGHYIALASHSQSGEEGNYLVSELSYTFASNDANGFSVQADFTCIPDDQDFYPEMKTKPVLHGLQSAVVAGSKEGEPANDALGRVRIKFHWDSETGDKTSCWVRVAQGMAGGSYGAQFLPRAGQEVLVSFINGDPDQPVVVSSVYNSGNKPPYPTANTTQSGIKTKLTGESNELRFDDKKDNEAVYLHAAKDFTSEVVNDHQETVGGEMKLTVTKNIAQSVEQAFSLTAKEGITVTSNKNYGLKADEAITAQAKSITITGSDSLTLKVGDSKIVMSSSKIELSSSQVSIAGDSKVAIDGGSISQSGSSVSLSSDGSLSAKAGSSMSLQANSSLTAKATSSVTVKGLNATLQGDVGATVKGTAKTEVSSSGQTAVKGGIVMVN</sequence>
<dbReference type="Pfam" id="PF04717">
    <property type="entry name" value="Phage_base_V"/>
    <property type="match status" value="1"/>
</dbReference>
<feature type="domain" description="Gp5/Type VI secretion system Vgr C-terminal trimerisation" evidence="5">
    <location>
        <begin position="466"/>
        <end position="562"/>
    </location>
</feature>
<evidence type="ECO:0000313" key="6">
    <source>
        <dbReference type="EMBL" id="PSW21391.1"/>
    </source>
</evidence>
<dbReference type="Proteomes" id="UP000241771">
    <property type="component" value="Unassembled WGS sequence"/>
</dbReference>
<dbReference type="SUPFAM" id="SSF69349">
    <property type="entry name" value="Phage fibre proteins"/>
    <property type="match status" value="1"/>
</dbReference>
<comment type="similarity">
    <text evidence="2">Belongs to the VgrG protein family.</text>
</comment>
<dbReference type="NCBIfam" id="TIGR01646">
    <property type="entry name" value="vgr_GE"/>
    <property type="match status" value="1"/>
</dbReference>
<evidence type="ECO:0000256" key="2">
    <source>
        <dbReference type="ARBA" id="ARBA00005558"/>
    </source>
</evidence>
<comment type="caution">
    <text evidence="6">The sequence shown here is derived from an EMBL/GenBank/DDBJ whole genome shotgun (WGS) entry which is preliminary data.</text>
</comment>
<proteinExistence type="inferred from homology"/>
<evidence type="ECO:0000256" key="1">
    <source>
        <dbReference type="ARBA" id="ARBA00004613"/>
    </source>
</evidence>
<evidence type="ECO:0000259" key="5">
    <source>
        <dbReference type="Pfam" id="PF22178"/>
    </source>
</evidence>
<gene>
    <name evidence="6" type="ORF">C9I98_05500</name>
</gene>
<evidence type="ECO:0000313" key="7">
    <source>
        <dbReference type="Proteomes" id="UP000241771"/>
    </source>
</evidence>
<dbReference type="Pfam" id="PF22178">
    <property type="entry name" value="Gp5_trimer_C"/>
    <property type="match status" value="1"/>
</dbReference>
<dbReference type="PANTHER" id="PTHR32305:SF15">
    <property type="entry name" value="PROTEIN RHSA-RELATED"/>
    <property type="match status" value="1"/>
</dbReference>
<dbReference type="RefSeq" id="WP_107271681.1">
    <property type="nucleotide sequence ID" value="NZ_PYMA01000002.1"/>
</dbReference>
<feature type="domain" description="Gp5/Type VI secretion system Vgr protein OB-fold" evidence="4">
    <location>
        <begin position="385"/>
        <end position="450"/>
    </location>
</feature>
<evidence type="ECO:0000256" key="3">
    <source>
        <dbReference type="ARBA" id="ARBA00022525"/>
    </source>
</evidence>
<dbReference type="EMBL" id="PYMA01000002">
    <property type="protein sequence ID" value="PSW21391.1"/>
    <property type="molecule type" value="Genomic_DNA"/>
</dbReference>
<dbReference type="InterPro" id="IPR054030">
    <property type="entry name" value="Gp5_Vgr_C"/>
</dbReference>
<dbReference type="InterPro" id="IPR006533">
    <property type="entry name" value="T6SS_Vgr_RhsGE"/>
</dbReference>
<organism evidence="6 7">
    <name type="scientific">Photobacterium sanctipauli</name>
    <dbReference type="NCBI Taxonomy" id="1342794"/>
    <lineage>
        <taxon>Bacteria</taxon>
        <taxon>Pseudomonadati</taxon>
        <taxon>Pseudomonadota</taxon>
        <taxon>Gammaproteobacteria</taxon>
        <taxon>Vibrionales</taxon>
        <taxon>Vibrionaceae</taxon>
        <taxon>Photobacterium</taxon>
    </lineage>
</organism>
<dbReference type="GO" id="GO:0005576">
    <property type="term" value="C:extracellular region"/>
    <property type="evidence" value="ECO:0007669"/>
    <property type="project" value="UniProtKB-SubCell"/>
</dbReference>
<keyword evidence="3" id="KW-0964">Secreted</keyword>
<dbReference type="SUPFAM" id="SSF69255">
    <property type="entry name" value="gp5 N-terminal domain-like"/>
    <property type="match status" value="1"/>
</dbReference>
<dbReference type="InterPro" id="IPR006531">
    <property type="entry name" value="Gp5/Vgr_OB"/>
</dbReference>
<name>A0A2T3NYP5_9GAMM</name>
<dbReference type="InterPro" id="IPR050708">
    <property type="entry name" value="T6SS_VgrG/RHS"/>
</dbReference>
<dbReference type="NCBIfam" id="TIGR03361">
    <property type="entry name" value="VI_Rhs_Vgr"/>
    <property type="match status" value="1"/>
</dbReference>
<keyword evidence="7" id="KW-1185">Reference proteome</keyword>
<evidence type="ECO:0000259" key="4">
    <source>
        <dbReference type="Pfam" id="PF04717"/>
    </source>
</evidence>
<dbReference type="Gene3D" id="4.10.220.110">
    <property type="match status" value="1"/>
</dbReference>
<dbReference type="Gene3D" id="2.30.110.50">
    <property type="match status" value="1"/>
</dbReference>
<dbReference type="Pfam" id="PF05954">
    <property type="entry name" value="Phage_GPD"/>
    <property type="match status" value="1"/>
</dbReference>